<dbReference type="AlphaFoldDB" id="A0A1F7HJ02"/>
<dbReference type="Gene3D" id="2.40.50.140">
    <property type="entry name" value="Nucleic acid-binding proteins"/>
    <property type="match status" value="1"/>
</dbReference>
<dbReference type="GO" id="GO:0003677">
    <property type="term" value="F:DNA binding"/>
    <property type="evidence" value="ECO:0007669"/>
    <property type="project" value="UniProtKB-KW"/>
</dbReference>
<evidence type="ECO:0000256" key="6">
    <source>
        <dbReference type="ARBA" id="ARBA00023125"/>
    </source>
</evidence>
<evidence type="ECO:0000256" key="2">
    <source>
        <dbReference type="ARBA" id="ARBA00022763"/>
    </source>
</evidence>
<dbReference type="GO" id="GO:0016787">
    <property type="term" value="F:hydrolase activity"/>
    <property type="evidence" value="ECO:0007669"/>
    <property type="project" value="UniProtKB-KW"/>
</dbReference>
<feature type="domain" description="Helicase ATP-binding" evidence="8">
    <location>
        <begin position="277"/>
        <end position="433"/>
    </location>
</feature>
<dbReference type="Pfam" id="PF00271">
    <property type="entry name" value="Helicase_C"/>
    <property type="match status" value="1"/>
</dbReference>
<dbReference type="NCBIfam" id="NF008165">
    <property type="entry name" value="PRK10917.1-3"/>
    <property type="match status" value="1"/>
</dbReference>
<dbReference type="Pfam" id="PF00270">
    <property type="entry name" value="DEAD"/>
    <property type="match status" value="1"/>
</dbReference>
<evidence type="ECO:0000256" key="4">
    <source>
        <dbReference type="ARBA" id="ARBA00022806"/>
    </source>
</evidence>
<dbReference type="CDD" id="cd04488">
    <property type="entry name" value="RecG_wedge_OBF"/>
    <property type="match status" value="1"/>
</dbReference>
<dbReference type="InterPro" id="IPR012340">
    <property type="entry name" value="NA-bd_OB-fold"/>
</dbReference>
<dbReference type="PROSITE" id="PS51194">
    <property type="entry name" value="HELICASE_CTER"/>
    <property type="match status" value="1"/>
</dbReference>
<dbReference type="InterPro" id="IPR027417">
    <property type="entry name" value="P-loop_NTPase"/>
</dbReference>
<dbReference type="Proteomes" id="UP000177199">
    <property type="component" value="Unassembled WGS sequence"/>
</dbReference>
<evidence type="ECO:0000256" key="7">
    <source>
        <dbReference type="ARBA" id="ARBA00023204"/>
    </source>
</evidence>
<keyword evidence="7" id="KW-0234">DNA repair</keyword>
<dbReference type="SMART" id="SM00487">
    <property type="entry name" value="DEXDc"/>
    <property type="match status" value="1"/>
</dbReference>
<keyword evidence="3" id="KW-0378">Hydrolase</keyword>
<dbReference type="InterPro" id="IPR047112">
    <property type="entry name" value="RecG/Mfd"/>
</dbReference>
<dbReference type="GO" id="GO:0005524">
    <property type="term" value="F:ATP binding"/>
    <property type="evidence" value="ECO:0007669"/>
    <property type="project" value="UniProtKB-KW"/>
</dbReference>
<dbReference type="NCBIfam" id="NF008168">
    <property type="entry name" value="PRK10917.2-2"/>
    <property type="match status" value="1"/>
</dbReference>
<evidence type="ECO:0000256" key="1">
    <source>
        <dbReference type="ARBA" id="ARBA00022741"/>
    </source>
</evidence>
<accession>A0A1F7HJ02</accession>
<dbReference type="GO" id="GO:0006281">
    <property type="term" value="P:DNA repair"/>
    <property type="evidence" value="ECO:0007669"/>
    <property type="project" value="UniProtKB-KW"/>
</dbReference>
<keyword evidence="5" id="KW-0067">ATP-binding</keyword>
<dbReference type="SUPFAM" id="SSF52540">
    <property type="entry name" value="P-loop containing nucleoside triphosphate hydrolases"/>
    <property type="match status" value="2"/>
</dbReference>
<name>A0A1F7HJ02_9BACT</name>
<dbReference type="PANTHER" id="PTHR47964">
    <property type="entry name" value="ATP-DEPENDENT DNA HELICASE HOMOLOG RECG, CHLOROPLASTIC"/>
    <property type="match status" value="1"/>
</dbReference>
<dbReference type="PROSITE" id="PS51192">
    <property type="entry name" value="HELICASE_ATP_BIND_1"/>
    <property type="match status" value="1"/>
</dbReference>
<dbReference type="EMBL" id="MFZV01000031">
    <property type="protein sequence ID" value="OGK31043.1"/>
    <property type="molecule type" value="Genomic_DNA"/>
</dbReference>
<sequence length="683" mass="78701">MLNTPVENLPYTSILTIRKMRSLGIKTYWDLINYFPFRYDDFTTISEISKAQEGDQITIKGQIQSVKSEFTRNRLNIQKVEVFDGTDKITLVWFNQYYLIRLLKEGGYLSVSGEIKYRGKKKQLFSKSYELLRGLNQETIHTGRLVPVYPEKSGLSSRTIREKIFYVLGNSDLSSIEIFPNSILRKYNLVPEPYAYQQIHFPKDKLTSHSSRQRLSFDELFIVQLAAQIVRNNWKKEKTGYKLNIKKFDNHIKQFIKSLPFELTNAQKKSTKEMLGDMSKDIPMNRFLQGDVGAGKTVVAAIGCMVSHLNNYQSLFMAPTEILANQHYQTLTELFSKIKNPPKITLITGSIKASRESLAKSDIVIGTHALFTQKLEYNKVGFVVIDEQHRFGVVQRALLKEKGMNPHLLTMTATPIPRTAALTLYGELDLSELDEMPKYKAQTKTYYVPKKKRKKMYLWIREKIISEKTQVFIICPLIDESEHETMKTVKAATKEYERLSTKVFPDLTVDLLHGRMKAAEKESIMQKFKNNDTQILVSTSVVEVGIDIKNATIMVIEGAERYGLAQLHQLRGRIGRGSVDSYCLIFSEKENPRIESRLKFFSKNNNGSKIAEYDLQHRGYGELFGTRQHGLFELKIASLTDFKTIKNTKTAVQEILKDTMVDDLDEKIKQRLSQYNIERIARD</sequence>
<feature type="domain" description="Helicase C-terminal" evidence="9">
    <location>
        <begin position="452"/>
        <end position="616"/>
    </location>
</feature>
<comment type="caution">
    <text evidence="10">The sequence shown here is derived from an EMBL/GenBank/DDBJ whole genome shotgun (WGS) entry which is preliminary data.</text>
</comment>
<dbReference type="PANTHER" id="PTHR47964:SF1">
    <property type="entry name" value="ATP-DEPENDENT DNA HELICASE HOMOLOG RECG, CHLOROPLASTIC"/>
    <property type="match status" value="1"/>
</dbReference>
<organism evidence="10 11">
    <name type="scientific">Candidatus Roizmanbacteria bacterium RIFCSPHIGHO2_12_FULL_33_9</name>
    <dbReference type="NCBI Taxonomy" id="1802045"/>
    <lineage>
        <taxon>Bacteria</taxon>
        <taxon>Candidatus Roizmaniibacteriota</taxon>
    </lineage>
</organism>
<dbReference type="Gene3D" id="3.40.50.300">
    <property type="entry name" value="P-loop containing nucleotide triphosphate hydrolases"/>
    <property type="match status" value="2"/>
</dbReference>
<evidence type="ECO:0000256" key="5">
    <source>
        <dbReference type="ARBA" id="ARBA00022840"/>
    </source>
</evidence>
<proteinExistence type="predicted"/>
<reference evidence="10 11" key="1">
    <citation type="journal article" date="2016" name="Nat. Commun.">
        <title>Thousands of microbial genomes shed light on interconnected biogeochemical processes in an aquifer system.</title>
        <authorList>
            <person name="Anantharaman K."/>
            <person name="Brown C.T."/>
            <person name="Hug L.A."/>
            <person name="Sharon I."/>
            <person name="Castelle C.J."/>
            <person name="Probst A.J."/>
            <person name="Thomas B.C."/>
            <person name="Singh A."/>
            <person name="Wilkins M.J."/>
            <person name="Karaoz U."/>
            <person name="Brodie E.L."/>
            <person name="Williams K.H."/>
            <person name="Hubbard S.S."/>
            <person name="Banfield J.F."/>
        </authorList>
    </citation>
    <scope>NUCLEOTIDE SEQUENCE [LARGE SCALE GENOMIC DNA]</scope>
</reference>
<dbReference type="SUPFAM" id="SSF50249">
    <property type="entry name" value="Nucleic acid-binding proteins"/>
    <property type="match status" value="1"/>
</dbReference>
<evidence type="ECO:0000259" key="9">
    <source>
        <dbReference type="PROSITE" id="PS51194"/>
    </source>
</evidence>
<dbReference type="CDD" id="cd17992">
    <property type="entry name" value="DEXHc_RecG"/>
    <property type="match status" value="1"/>
</dbReference>
<keyword evidence="4 10" id="KW-0347">Helicase</keyword>
<dbReference type="InterPro" id="IPR033454">
    <property type="entry name" value="RecG_wedge"/>
</dbReference>
<protein>
    <submittedName>
        <fullName evidence="10">ATP-dependent DNA helicase RecG</fullName>
    </submittedName>
</protein>
<dbReference type="InterPro" id="IPR001650">
    <property type="entry name" value="Helicase_C-like"/>
</dbReference>
<dbReference type="SMART" id="SM00490">
    <property type="entry name" value="HELICc"/>
    <property type="match status" value="1"/>
</dbReference>
<keyword evidence="1" id="KW-0547">Nucleotide-binding</keyword>
<dbReference type="GO" id="GO:0003678">
    <property type="term" value="F:DNA helicase activity"/>
    <property type="evidence" value="ECO:0007669"/>
    <property type="project" value="TreeGrafter"/>
</dbReference>
<evidence type="ECO:0000313" key="11">
    <source>
        <dbReference type="Proteomes" id="UP000177199"/>
    </source>
</evidence>
<keyword evidence="2" id="KW-0227">DNA damage</keyword>
<evidence type="ECO:0000256" key="3">
    <source>
        <dbReference type="ARBA" id="ARBA00022801"/>
    </source>
</evidence>
<evidence type="ECO:0000259" key="8">
    <source>
        <dbReference type="PROSITE" id="PS51192"/>
    </source>
</evidence>
<gene>
    <name evidence="10" type="ORF">A3F29_03250</name>
</gene>
<dbReference type="Pfam" id="PF17191">
    <property type="entry name" value="RecG_wedge"/>
    <property type="match status" value="1"/>
</dbReference>
<dbReference type="InterPro" id="IPR014001">
    <property type="entry name" value="Helicase_ATP-bd"/>
</dbReference>
<keyword evidence="6" id="KW-0238">DNA-binding</keyword>
<evidence type="ECO:0000313" key="10">
    <source>
        <dbReference type="EMBL" id="OGK31043.1"/>
    </source>
</evidence>
<dbReference type="InterPro" id="IPR011545">
    <property type="entry name" value="DEAD/DEAH_box_helicase_dom"/>
</dbReference>